<reference evidence="3 4" key="1">
    <citation type="submission" date="2024-07" db="EMBL/GenBank/DDBJ databases">
        <title>Novel bacterial strain Erwinia sp. OPT-41 promoting growth of various crops.</title>
        <authorList>
            <person name="Egorshina A."/>
            <person name="Lukyantsev M.A."/>
            <person name="Golubev S.N."/>
            <person name="Muratova A.Y."/>
            <person name="Bulygina E.A."/>
        </authorList>
    </citation>
    <scope>NUCLEOTIDE SEQUENCE [LARGE SCALE GENOMIC DNA]</scope>
    <source>
        <strain evidence="3 4">OPT-41</strain>
    </source>
</reference>
<name>A0ABW7CJM2_9GAMM</name>
<dbReference type="EMBL" id="JBGCUC010000006">
    <property type="protein sequence ID" value="MFG6076414.1"/>
    <property type="molecule type" value="Genomic_DNA"/>
</dbReference>
<evidence type="ECO:0000313" key="4">
    <source>
        <dbReference type="Proteomes" id="UP001605250"/>
    </source>
</evidence>
<dbReference type="Pfam" id="PF21934">
    <property type="entry name" value="Yop-YscD_ppl_3rd"/>
    <property type="match status" value="1"/>
</dbReference>
<dbReference type="InterPro" id="IPR053946">
    <property type="entry name" value="YscD_ppl_3rd"/>
</dbReference>
<dbReference type="RefSeq" id="WP_394148846.1">
    <property type="nucleotide sequence ID" value="NZ_JBGCUC010000006.1"/>
</dbReference>
<dbReference type="Proteomes" id="UP001605250">
    <property type="component" value="Unassembled WGS sequence"/>
</dbReference>
<keyword evidence="4" id="KW-1185">Reference proteome</keyword>
<evidence type="ECO:0000259" key="2">
    <source>
        <dbReference type="Pfam" id="PF21934"/>
    </source>
</evidence>
<dbReference type="Pfam" id="PF16697">
    <property type="entry name" value="Yop-YscD_cpl"/>
    <property type="match status" value="1"/>
</dbReference>
<protein>
    <submittedName>
        <fullName evidence="3">FHA domain-containing protein</fullName>
    </submittedName>
</protein>
<evidence type="ECO:0000259" key="1">
    <source>
        <dbReference type="Pfam" id="PF16697"/>
    </source>
</evidence>
<organism evidence="3 4">
    <name type="scientific">Erwinia plantamica</name>
    <dbReference type="NCBI Taxonomy" id="3237104"/>
    <lineage>
        <taxon>Bacteria</taxon>
        <taxon>Pseudomonadati</taxon>
        <taxon>Pseudomonadota</taxon>
        <taxon>Gammaproteobacteria</taxon>
        <taxon>Enterobacterales</taxon>
        <taxon>Erwiniaceae</taxon>
        <taxon>Erwinia</taxon>
    </lineage>
</organism>
<dbReference type="InterPro" id="IPR008984">
    <property type="entry name" value="SMAD_FHA_dom_sf"/>
</dbReference>
<proteinExistence type="predicted"/>
<feature type="domain" description="YscD cytoplasmic" evidence="1">
    <location>
        <begin position="5"/>
        <end position="95"/>
    </location>
</feature>
<dbReference type="CDD" id="cd00060">
    <property type="entry name" value="FHA"/>
    <property type="match status" value="1"/>
</dbReference>
<accession>A0ABW7CJM2</accession>
<dbReference type="SUPFAM" id="SSF49879">
    <property type="entry name" value="SMAD/FHA domain"/>
    <property type="match status" value="1"/>
</dbReference>
<dbReference type="Gene3D" id="2.60.200.20">
    <property type="match status" value="1"/>
</dbReference>
<comment type="caution">
    <text evidence="3">The sequence shown here is derived from an EMBL/GenBank/DDBJ whole genome shotgun (WGS) entry which is preliminary data.</text>
</comment>
<feature type="domain" description="YscD-like Bon-like" evidence="2">
    <location>
        <begin position="177"/>
        <end position="240"/>
    </location>
</feature>
<gene>
    <name evidence="3" type="ORF">AB3U87_08565</name>
</gene>
<evidence type="ECO:0000313" key="3">
    <source>
        <dbReference type="EMBL" id="MFG6076414.1"/>
    </source>
</evidence>
<sequence length="300" mass="32891">MFELRVLTGRHQGAALPVSGGRWTLGHSEEADLQLTDDGVASQHAALCFEDERWQLHGIEGQVRQAEGEPLTLLDPLSPDTPFALGEVWLCLAPAEQPWEAMRAAPLPVAPAAVAAPVAASAPAPAPSRLFSRGIQVLSVSLILLLSFTIISWILQPTVAQTATTPSSRKMLETLQEVRPPLLAMLRERGLTPGVKIDMDKGRLILNGELSKERLQILDRMLTRFQAQYNVLPQLVNHTRLRSAKLPFRIVQITTGKRANVVTDAGERLFVGDQVGDLRLVAITSSEVEFAGREQIKVNW</sequence>
<dbReference type="InterPro" id="IPR032030">
    <property type="entry name" value="YscD_cytoplasmic_dom"/>
</dbReference>